<dbReference type="OrthoDB" id="10256463at2759"/>
<dbReference type="RefSeq" id="XP_004027194.1">
    <property type="nucleotide sequence ID" value="XM_004027145.1"/>
</dbReference>
<evidence type="ECO:0000313" key="2">
    <source>
        <dbReference type="EMBL" id="EGR27849.1"/>
    </source>
</evidence>
<dbReference type="PANTHER" id="PTHR12822">
    <property type="entry name" value="PROTEIN YIPF"/>
    <property type="match status" value="1"/>
</dbReference>
<dbReference type="InterPro" id="IPR039765">
    <property type="entry name" value="Yip5/YIPF1/YIPF2"/>
</dbReference>
<evidence type="ECO:0000313" key="3">
    <source>
        <dbReference type="Proteomes" id="UP000008983"/>
    </source>
</evidence>
<proteinExistence type="predicted"/>
<dbReference type="GO" id="GO:0016192">
    <property type="term" value="P:vesicle-mediated transport"/>
    <property type="evidence" value="ECO:0007669"/>
    <property type="project" value="InterPro"/>
</dbReference>
<reference evidence="2 3" key="1">
    <citation type="submission" date="2011-07" db="EMBL/GenBank/DDBJ databases">
        <authorList>
            <person name="Coyne R."/>
            <person name="Brami D."/>
            <person name="Johnson J."/>
            <person name="Hostetler J."/>
            <person name="Hannick L."/>
            <person name="Clark T."/>
            <person name="Cassidy-Hanley D."/>
            <person name="Inman J."/>
        </authorList>
    </citation>
    <scope>NUCLEOTIDE SEQUENCE [LARGE SCALE GENOMIC DNA]</scope>
    <source>
        <strain evidence="2 3">G5</strain>
    </source>
</reference>
<keyword evidence="3" id="KW-1185">Reference proteome</keyword>
<feature type="transmembrane region" description="Helical" evidence="1">
    <location>
        <begin position="177"/>
        <end position="199"/>
    </location>
</feature>
<dbReference type="GO" id="GO:0005794">
    <property type="term" value="C:Golgi apparatus"/>
    <property type="evidence" value="ECO:0007669"/>
    <property type="project" value="InterPro"/>
</dbReference>
<gene>
    <name evidence="2" type="ORF">IMG5_187540</name>
</gene>
<accession>G0R3U2</accession>
<dbReference type="GeneID" id="14903929"/>
<evidence type="ECO:0000256" key="1">
    <source>
        <dbReference type="SAM" id="Phobius"/>
    </source>
</evidence>
<dbReference type="AlphaFoldDB" id="G0R3U2"/>
<keyword evidence="1" id="KW-1133">Transmembrane helix</keyword>
<feature type="transmembrane region" description="Helical" evidence="1">
    <location>
        <begin position="93"/>
        <end position="110"/>
    </location>
</feature>
<feature type="transmembrane region" description="Helical" evidence="1">
    <location>
        <begin position="149"/>
        <end position="165"/>
    </location>
</feature>
<organism evidence="2 3">
    <name type="scientific">Ichthyophthirius multifiliis</name>
    <name type="common">White spot disease agent</name>
    <name type="synonym">Ich</name>
    <dbReference type="NCBI Taxonomy" id="5932"/>
    <lineage>
        <taxon>Eukaryota</taxon>
        <taxon>Sar</taxon>
        <taxon>Alveolata</taxon>
        <taxon>Ciliophora</taxon>
        <taxon>Intramacronucleata</taxon>
        <taxon>Oligohymenophorea</taxon>
        <taxon>Hymenostomatida</taxon>
        <taxon>Ophryoglenina</taxon>
        <taxon>Ichthyophthirius</taxon>
    </lineage>
</organism>
<feature type="transmembrane region" description="Helical" evidence="1">
    <location>
        <begin position="122"/>
        <end position="143"/>
    </location>
</feature>
<dbReference type="InParanoid" id="G0R3U2"/>
<dbReference type="STRING" id="857967.G0R3U2"/>
<keyword evidence="2" id="KW-0560">Oxidoreductase</keyword>
<name>G0R3U2_ICHMU</name>
<dbReference type="EC" id="1.6.5.3" evidence="2"/>
<dbReference type="OMA" id="KKSTGYC"/>
<keyword evidence="1" id="KW-0472">Membrane</keyword>
<dbReference type="PANTHER" id="PTHR12822:SF2">
    <property type="entry name" value="PROTEIN YIPF"/>
    <property type="match status" value="1"/>
</dbReference>
<dbReference type="GO" id="GO:0016491">
    <property type="term" value="F:oxidoreductase activity"/>
    <property type="evidence" value="ECO:0007669"/>
    <property type="project" value="UniProtKB-KW"/>
</dbReference>
<protein>
    <submittedName>
        <fullName evidence="2">Yip1 domain protein</fullName>
        <ecNumber evidence="2">1.6.5.3</ecNumber>
    </submittedName>
</protein>
<sequence>MDYQQENEGNNQVLYGADQDIETVKEDEIQKPQEKMNKEEQQQFQKSCCAILSVEYYQPYFNITSNEIIKRIKCCFVPTKPEFLNIIKQNPDLWGPFWILTTVVFMLYSCGNLSQYIQMICLYGYSMACFVIVTLMNMIPLYYIKVISVIYGLLSSTVFIVINIFGDIKELAPQKKYIILGIIGVFQVGVMLTFLLYFFS</sequence>
<dbReference type="Proteomes" id="UP000008983">
    <property type="component" value="Unassembled WGS sequence"/>
</dbReference>
<dbReference type="EMBL" id="GL984313">
    <property type="protein sequence ID" value="EGR27849.1"/>
    <property type="molecule type" value="Genomic_DNA"/>
</dbReference>
<keyword evidence="1" id="KW-0812">Transmembrane</keyword>
<dbReference type="eggNOG" id="KOG3114">
    <property type="taxonomic scope" value="Eukaryota"/>
</dbReference>
<dbReference type="GO" id="GO:0031267">
    <property type="term" value="F:small GTPase binding"/>
    <property type="evidence" value="ECO:0007669"/>
    <property type="project" value="InterPro"/>
</dbReference>